<proteinExistence type="predicted"/>
<dbReference type="PROSITE" id="PS00028">
    <property type="entry name" value="ZINC_FINGER_C2H2_1"/>
    <property type="match status" value="1"/>
</dbReference>
<gene>
    <name evidence="12" type="ORF">H6P81_018912</name>
</gene>
<dbReference type="Gene3D" id="3.30.160.60">
    <property type="entry name" value="Classic Zinc Finger"/>
    <property type="match status" value="2"/>
</dbReference>
<dbReference type="GO" id="GO:0008270">
    <property type="term" value="F:zinc ion binding"/>
    <property type="evidence" value="ECO:0007669"/>
    <property type="project" value="UniProtKB-KW"/>
</dbReference>
<dbReference type="InterPro" id="IPR013087">
    <property type="entry name" value="Znf_C2H2_type"/>
</dbReference>
<evidence type="ECO:0000256" key="3">
    <source>
        <dbReference type="ARBA" id="ARBA00022737"/>
    </source>
</evidence>
<keyword evidence="8" id="KW-0539">Nucleus</keyword>
<evidence type="ECO:0000256" key="5">
    <source>
        <dbReference type="ARBA" id="ARBA00022833"/>
    </source>
</evidence>
<dbReference type="SUPFAM" id="SSF57667">
    <property type="entry name" value="beta-beta-alpha zinc fingers"/>
    <property type="match status" value="1"/>
</dbReference>
<dbReference type="GO" id="GO:0010044">
    <property type="term" value="P:response to aluminum ion"/>
    <property type="evidence" value="ECO:0007669"/>
    <property type="project" value="InterPro"/>
</dbReference>
<evidence type="ECO:0000256" key="9">
    <source>
        <dbReference type="PROSITE-ProRule" id="PRU00042"/>
    </source>
</evidence>
<evidence type="ECO:0000313" key="12">
    <source>
        <dbReference type="EMBL" id="KAG9443058.1"/>
    </source>
</evidence>
<evidence type="ECO:0000256" key="1">
    <source>
        <dbReference type="ARBA" id="ARBA00004123"/>
    </source>
</evidence>
<keyword evidence="7" id="KW-0804">Transcription</keyword>
<dbReference type="GO" id="GO:0010447">
    <property type="term" value="P:response to acidic pH"/>
    <property type="evidence" value="ECO:0007669"/>
    <property type="project" value="InterPro"/>
</dbReference>
<evidence type="ECO:0000256" key="7">
    <source>
        <dbReference type="ARBA" id="ARBA00023163"/>
    </source>
</evidence>
<keyword evidence="6" id="KW-0805">Transcription regulation</keyword>
<feature type="domain" description="C2H2-type" evidence="11">
    <location>
        <begin position="198"/>
        <end position="220"/>
    </location>
</feature>
<evidence type="ECO:0000256" key="6">
    <source>
        <dbReference type="ARBA" id="ARBA00023015"/>
    </source>
</evidence>
<dbReference type="AlphaFoldDB" id="A0AAV7E6T0"/>
<keyword evidence="2" id="KW-0479">Metal-binding</keyword>
<keyword evidence="3" id="KW-0677">Repeat</keyword>
<protein>
    <recommendedName>
        <fullName evidence="11">C2H2-type domain-containing protein</fullName>
    </recommendedName>
</protein>
<feature type="region of interest" description="Disordered" evidence="10">
    <location>
        <begin position="135"/>
        <end position="177"/>
    </location>
</feature>
<evidence type="ECO:0000256" key="10">
    <source>
        <dbReference type="SAM" id="MobiDB-lite"/>
    </source>
</evidence>
<reference evidence="12 13" key="1">
    <citation type="submission" date="2021-07" db="EMBL/GenBank/DDBJ databases">
        <title>The Aristolochia fimbriata genome: insights into angiosperm evolution, floral development and chemical biosynthesis.</title>
        <authorList>
            <person name="Jiao Y."/>
        </authorList>
    </citation>
    <scope>NUCLEOTIDE SEQUENCE [LARGE SCALE GENOMIC DNA]</scope>
    <source>
        <strain evidence="12">IBCAS-2021</strain>
        <tissue evidence="12">Leaf</tissue>
    </source>
</reference>
<dbReference type="SMART" id="SM00355">
    <property type="entry name" value="ZnF_C2H2"/>
    <property type="match status" value="3"/>
</dbReference>
<evidence type="ECO:0000313" key="13">
    <source>
        <dbReference type="Proteomes" id="UP000825729"/>
    </source>
</evidence>
<keyword evidence="4 9" id="KW-0863">Zinc-finger</keyword>
<organism evidence="12 13">
    <name type="scientific">Aristolochia fimbriata</name>
    <name type="common">White veined hardy Dutchman's pipe vine</name>
    <dbReference type="NCBI Taxonomy" id="158543"/>
    <lineage>
        <taxon>Eukaryota</taxon>
        <taxon>Viridiplantae</taxon>
        <taxon>Streptophyta</taxon>
        <taxon>Embryophyta</taxon>
        <taxon>Tracheophyta</taxon>
        <taxon>Spermatophyta</taxon>
        <taxon>Magnoliopsida</taxon>
        <taxon>Magnoliidae</taxon>
        <taxon>Piperales</taxon>
        <taxon>Aristolochiaceae</taxon>
        <taxon>Aristolochia</taxon>
    </lineage>
</organism>
<dbReference type="InterPro" id="IPR044300">
    <property type="entry name" value="STOP1/2"/>
</dbReference>
<keyword evidence="13" id="KW-1185">Reference proteome</keyword>
<evidence type="ECO:0000259" key="11">
    <source>
        <dbReference type="PROSITE" id="PS50157"/>
    </source>
</evidence>
<dbReference type="Proteomes" id="UP000825729">
    <property type="component" value="Unassembled WGS sequence"/>
</dbReference>
<comment type="caution">
    <text evidence="12">The sequence shown here is derived from an EMBL/GenBank/DDBJ whole genome shotgun (WGS) entry which is preliminary data.</text>
</comment>
<dbReference type="Pfam" id="PF23115">
    <property type="entry name" value="zf-C2H2_STOP2_3rd"/>
    <property type="match status" value="1"/>
</dbReference>
<name>A0AAV7E6T0_ARIFI</name>
<keyword evidence="5" id="KW-0862">Zinc</keyword>
<dbReference type="InterPro" id="IPR059161">
    <property type="entry name" value="Znf-C2H2_STOP1/2_3rd"/>
</dbReference>
<dbReference type="EMBL" id="JAINDJ010000007">
    <property type="protein sequence ID" value="KAG9443058.1"/>
    <property type="molecule type" value="Genomic_DNA"/>
</dbReference>
<dbReference type="PROSITE" id="PS50157">
    <property type="entry name" value="ZINC_FINGER_C2H2_2"/>
    <property type="match status" value="1"/>
</dbReference>
<dbReference type="Pfam" id="PF23118">
    <property type="entry name" value="zf-C2H2_STOP2_C"/>
    <property type="match status" value="1"/>
</dbReference>
<dbReference type="PANTHER" id="PTHR46352:SF1">
    <property type="entry name" value="PROTEIN SENSITIVE TO PROTON RHIZOTOXICITY 1"/>
    <property type="match status" value="1"/>
</dbReference>
<evidence type="ECO:0000256" key="2">
    <source>
        <dbReference type="ARBA" id="ARBA00022723"/>
    </source>
</evidence>
<dbReference type="InterPro" id="IPR036236">
    <property type="entry name" value="Znf_C2H2_sf"/>
</dbReference>
<accession>A0AAV7E6T0</accession>
<evidence type="ECO:0000256" key="4">
    <source>
        <dbReference type="ARBA" id="ARBA00022771"/>
    </source>
</evidence>
<dbReference type="InterPro" id="IPR058196">
    <property type="entry name" value="zf-C2H2_STOP1/2_C"/>
</dbReference>
<sequence>MDTNFDFSSLLEAGGDELDTKFGFDRNCGFAFDQLFPPRLPLPPYQDTDPRVLLNNLVFIEQKVRDLQGVVRSMIPERDCVTRRQMVASEITSIILQVISFAGKVMQAFRSPDVDDDTARQIVLRASGSATLLRPVGTGISDNLPPPLRSEKPRSVGPLRSGDAGKEEEEEEEKKQRVGNMYQVLELEKEEILAPHTHFCTICGKGFKRDANLRMHMRGHGDIYKTPDALANPNKSSKEDLLHFRYSCPFDGCRRNRRHKNFQPLKTILCVRNHYKRSHCDKSFICSRCKSKRFSVMADLKTHEKHCGEDKWQCSCGTTFSRKDKLFGHITLFQGHTPVVHARELIRSCSRVVTDDFNNAGGGVGGSPPPRVSVNGCSVMQDHVLGDRIGDLGQAPSGDLTTRVEFQRVVARIQEEGDCAENHNNDFQSAVVLETITCPRSPGAFLEGQISLHTLLSCECDFDDPNAGNMSPDGL</sequence>
<dbReference type="PANTHER" id="PTHR46352">
    <property type="entry name" value="PROTEIN SENSITIVE TO PROTON RHIZOTOXICITY 1"/>
    <property type="match status" value="1"/>
</dbReference>
<evidence type="ECO:0000256" key="8">
    <source>
        <dbReference type="ARBA" id="ARBA00023242"/>
    </source>
</evidence>
<comment type="subcellular location">
    <subcellularLocation>
        <location evidence="1">Nucleus</location>
    </subcellularLocation>
</comment>